<keyword evidence="3 6" id="KW-1133">Transmembrane helix</keyword>
<evidence type="ECO:0000256" key="1">
    <source>
        <dbReference type="ARBA" id="ARBA00004141"/>
    </source>
</evidence>
<gene>
    <name evidence="7" type="ORF">BT96DRAFT_1005959</name>
</gene>
<dbReference type="Pfam" id="PF05277">
    <property type="entry name" value="DUF726"/>
    <property type="match status" value="2"/>
</dbReference>
<evidence type="ECO:0000256" key="2">
    <source>
        <dbReference type="ARBA" id="ARBA00022692"/>
    </source>
</evidence>
<evidence type="ECO:0000256" key="3">
    <source>
        <dbReference type="ARBA" id="ARBA00022989"/>
    </source>
</evidence>
<evidence type="ECO:0000256" key="6">
    <source>
        <dbReference type="SAM" id="Phobius"/>
    </source>
</evidence>
<name>A0A6A4GMZ2_9AGAR</name>
<keyword evidence="8" id="KW-1185">Reference proteome</keyword>
<accession>A0A6A4GMZ2</accession>
<dbReference type="PANTHER" id="PTHR17920:SF3">
    <property type="entry name" value="TRANSMEMBRANE AND COILED-COIL DOMAIN-CONTAINING PROTEIN 4"/>
    <property type="match status" value="1"/>
</dbReference>
<evidence type="ECO:0000256" key="4">
    <source>
        <dbReference type="ARBA" id="ARBA00023136"/>
    </source>
</evidence>
<protein>
    <submittedName>
        <fullName evidence="7">DUF726-domain-containing protein</fullName>
    </submittedName>
</protein>
<reference evidence="7" key="1">
    <citation type="journal article" date="2019" name="Environ. Microbiol.">
        <title>Fungal ecological strategies reflected in gene transcription - a case study of two litter decomposers.</title>
        <authorList>
            <person name="Barbi F."/>
            <person name="Kohler A."/>
            <person name="Barry K."/>
            <person name="Baskaran P."/>
            <person name="Daum C."/>
            <person name="Fauchery L."/>
            <person name="Ihrmark K."/>
            <person name="Kuo A."/>
            <person name="LaButti K."/>
            <person name="Lipzen A."/>
            <person name="Morin E."/>
            <person name="Grigoriev I.V."/>
            <person name="Henrissat B."/>
            <person name="Lindahl B."/>
            <person name="Martin F."/>
        </authorList>
    </citation>
    <scope>NUCLEOTIDE SEQUENCE</scope>
    <source>
        <strain evidence="7">JB14</strain>
    </source>
</reference>
<dbReference type="PANTHER" id="PTHR17920">
    <property type="entry name" value="TRANSMEMBRANE AND COILED-COIL DOMAIN-CONTAINING PROTEIN 4 TMCO4"/>
    <property type="match status" value="1"/>
</dbReference>
<dbReference type="InterPro" id="IPR007941">
    <property type="entry name" value="DUF726"/>
</dbReference>
<feature type="compositionally biased region" description="Basic and acidic residues" evidence="5">
    <location>
        <begin position="1"/>
        <end position="13"/>
    </location>
</feature>
<dbReference type="AlphaFoldDB" id="A0A6A4GMZ2"/>
<dbReference type="GO" id="GO:0016020">
    <property type="term" value="C:membrane"/>
    <property type="evidence" value="ECO:0007669"/>
    <property type="project" value="UniProtKB-SubCell"/>
</dbReference>
<comment type="subcellular location">
    <subcellularLocation>
        <location evidence="1">Membrane</location>
        <topology evidence="1">Multi-pass membrane protein</topology>
    </subcellularLocation>
</comment>
<dbReference type="EMBL" id="ML769867">
    <property type="protein sequence ID" value="KAE9386574.1"/>
    <property type="molecule type" value="Genomic_DNA"/>
</dbReference>
<proteinExistence type="predicted"/>
<feature type="transmembrane region" description="Helical" evidence="6">
    <location>
        <begin position="307"/>
        <end position="330"/>
    </location>
</feature>
<evidence type="ECO:0000313" key="8">
    <source>
        <dbReference type="Proteomes" id="UP000799118"/>
    </source>
</evidence>
<keyword evidence="2 6" id="KW-0812">Transmembrane</keyword>
<evidence type="ECO:0000313" key="7">
    <source>
        <dbReference type="EMBL" id="KAE9386574.1"/>
    </source>
</evidence>
<dbReference type="OrthoDB" id="277931at2759"/>
<organism evidence="7 8">
    <name type="scientific">Gymnopus androsaceus JB14</name>
    <dbReference type="NCBI Taxonomy" id="1447944"/>
    <lineage>
        <taxon>Eukaryota</taxon>
        <taxon>Fungi</taxon>
        <taxon>Dikarya</taxon>
        <taxon>Basidiomycota</taxon>
        <taxon>Agaricomycotina</taxon>
        <taxon>Agaricomycetes</taxon>
        <taxon>Agaricomycetidae</taxon>
        <taxon>Agaricales</taxon>
        <taxon>Marasmiineae</taxon>
        <taxon>Omphalotaceae</taxon>
        <taxon>Gymnopus</taxon>
    </lineage>
</organism>
<dbReference type="Proteomes" id="UP000799118">
    <property type="component" value="Unassembled WGS sequence"/>
</dbReference>
<evidence type="ECO:0000256" key="5">
    <source>
        <dbReference type="SAM" id="MobiDB-lite"/>
    </source>
</evidence>
<feature type="compositionally biased region" description="Polar residues" evidence="5">
    <location>
        <begin position="27"/>
        <end position="40"/>
    </location>
</feature>
<keyword evidence="4 6" id="KW-0472">Membrane</keyword>
<feature type="region of interest" description="Disordered" evidence="5">
    <location>
        <begin position="1"/>
        <end position="40"/>
    </location>
</feature>
<sequence length="482" mass="52666">MPVIHKDELRGGIDEEDQRQYHYRPNPTHSTASSSTYTVQSTGYATGTTLDTDEAGYRWRSNPTMAAAHSSALSPDGSLHSFTTESNYTCLQHVEEDWEESDSLRKSTTVLFDDDYGNKIDDHKALTPLSQMQQTKSHLLSESQRIAIRDAPKSKSKGPSKPPPICKEFSPELYYHIGRDEHGVEPSELIPSLCEMKSVPRGGRGAWEALTTTGDDSKPDNLTLDMCYTLLCDLFLLLIADSVYDSRSRHLLFRVARYLGLSPINAVSFESRIKEAVGISEETEGGGGLQTNKVAVQAQITTTRKRLLGLATLGGGLVIGLSAGLLAPVIGVGLGMAFGTIGISSASTFLAGSAVGFLNSPLDDPRLPFSVLNPIVSDVFSVLWEPEMIRETGEVLSQIGQTVLQTPVMATLMTALQWPIILTNLGYLIDNPWSNTLDRARATPSLLVAALYSNVNACWVLERRRMRMPLLVSLTQSQSRSS</sequence>